<accession>A0A2T7DV79</accession>
<evidence type="ECO:0000256" key="1">
    <source>
        <dbReference type="SAM" id="MobiDB-lite"/>
    </source>
</evidence>
<proteinExistence type="predicted"/>
<feature type="compositionally biased region" description="Polar residues" evidence="1">
    <location>
        <begin position="96"/>
        <end position="105"/>
    </location>
</feature>
<feature type="region of interest" description="Disordered" evidence="1">
    <location>
        <begin position="77"/>
        <end position="108"/>
    </location>
</feature>
<dbReference type="AlphaFoldDB" id="A0A2T7DV79"/>
<keyword evidence="3" id="KW-1185">Reference proteome</keyword>
<dbReference type="Gramene" id="PUZ59468">
    <property type="protein sequence ID" value="PUZ59468"/>
    <property type="gene ID" value="GQ55_4G044200"/>
</dbReference>
<evidence type="ECO:0000313" key="3">
    <source>
        <dbReference type="Proteomes" id="UP000244336"/>
    </source>
</evidence>
<dbReference type="EMBL" id="CM009752">
    <property type="protein sequence ID" value="PUZ59468.1"/>
    <property type="molecule type" value="Genomic_DNA"/>
</dbReference>
<organism evidence="2 3">
    <name type="scientific">Panicum hallii var. hallii</name>
    <dbReference type="NCBI Taxonomy" id="1504633"/>
    <lineage>
        <taxon>Eukaryota</taxon>
        <taxon>Viridiplantae</taxon>
        <taxon>Streptophyta</taxon>
        <taxon>Embryophyta</taxon>
        <taxon>Tracheophyta</taxon>
        <taxon>Spermatophyta</taxon>
        <taxon>Magnoliopsida</taxon>
        <taxon>Liliopsida</taxon>
        <taxon>Poales</taxon>
        <taxon>Poaceae</taxon>
        <taxon>PACMAD clade</taxon>
        <taxon>Panicoideae</taxon>
        <taxon>Panicodae</taxon>
        <taxon>Paniceae</taxon>
        <taxon>Panicinae</taxon>
        <taxon>Panicum</taxon>
        <taxon>Panicum sect. Panicum</taxon>
    </lineage>
</organism>
<sequence length="124" mass="13284">MKALGPDWFRAKTCPAKVRTGPKIGARLVQNQNVGAPNFLGRTVVFTLPTFWLTWPGSLFPPLTIAAQPPPLAGRRAASLLPSRSETSPGAPHHLFSSSQQQSTGLPPLIPIADQRALPQVQMG</sequence>
<reference evidence="2 3" key="1">
    <citation type="submission" date="2018-04" db="EMBL/GenBank/DDBJ databases">
        <title>WGS assembly of Panicum hallii var. hallii HAL2.</title>
        <authorList>
            <person name="Lovell J."/>
            <person name="Jenkins J."/>
            <person name="Lowry D."/>
            <person name="Mamidi S."/>
            <person name="Sreedasyam A."/>
            <person name="Weng X."/>
            <person name="Barry K."/>
            <person name="Bonette J."/>
            <person name="Campitelli B."/>
            <person name="Daum C."/>
            <person name="Gordon S."/>
            <person name="Gould B."/>
            <person name="Lipzen A."/>
            <person name="MacQueen A."/>
            <person name="Palacio-Mejia J."/>
            <person name="Plott C."/>
            <person name="Shakirov E."/>
            <person name="Shu S."/>
            <person name="Yoshinaga Y."/>
            <person name="Zane M."/>
            <person name="Rokhsar D."/>
            <person name="Grimwood J."/>
            <person name="Schmutz J."/>
            <person name="Juenger T."/>
        </authorList>
    </citation>
    <scope>NUCLEOTIDE SEQUENCE [LARGE SCALE GENOMIC DNA]</scope>
    <source>
        <strain evidence="3">cv. HAL2</strain>
    </source>
</reference>
<dbReference type="Proteomes" id="UP000244336">
    <property type="component" value="Chromosome 4"/>
</dbReference>
<gene>
    <name evidence="2" type="ORF">GQ55_4G044200</name>
</gene>
<protein>
    <submittedName>
        <fullName evidence="2">Uncharacterized protein</fullName>
    </submittedName>
</protein>
<name>A0A2T7DV79_9POAL</name>
<evidence type="ECO:0000313" key="2">
    <source>
        <dbReference type="EMBL" id="PUZ59468.1"/>
    </source>
</evidence>